<evidence type="ECO:0000256" key="4">
    <source>
        <dbReference type="SAM" id="MobiDB-lite"/>
    </source>
</evidence>
<dbReference type="PANTHER" id="PTHR12756:SF11">
    <property type="entry name" value="CYTOSOLIC CARBOXYPEPTIDASE 1"/>
    <property type="match status" value="1"/>
</dbReference>
<reference evidence="6" key="1">
    <citation type="submission" date="2021-01" db="EMBL/GenBank/DDBJ databases">
        <authorList>
            <consortium name="Genoscope - CEA"/>
            <person name="William W."/>
        </authorList>
    </citation>
    <scope>NUCLEOTIDE SEQUENCE</scope>
</reference>
<dbReference type="InterPro" id="IPR040626">
    <property type="entry name" value="Pepdidase_M14_N"/>
</dbReference>
<evidence type="ECO:0000313" key="6">
    <source>
        <dbReference type="EMBL" id="CAD8105961.1"/>
    </source>
</evidence>
<feature type="region of interest" description="Disordered" evidence="4">
    <location>
        <begin position="563"/>
        <end position="584"/>
    </location>
</feature>
<sequence>MKDNQFSECKFEDVSNKRLLPQPIDHTDRSYSLENDMVLGWVPTQYQEEIINVQFYNELNDQLIEHYQKNDPNKIVYLGYRPNDAMQFHKQFSAQSNYSYKNSKNIQFKSSQNQQLFVGMNPNSEYQIQFNSLFESGNLDLAIQKSEFEYDLFMRVDTNTKGHTLWYFFEVTGLKKFEQIKFNICNFRKKRCLYERGMKPYVQRDSKDWQQEGENVKYGSYKCQFKEINKQYYCLAFTIMNKKRDDKIKLAYCIPYTFTQLNNFLKTINFKYMEQSFFCCSLSGVQVPKLTFSKGNIIKKKVIIIQARIHPGESNSSWVISNEAEELLDQLIFVIVPMMNVDGVIFGNYRTGCAGRDLNRKFRENCKQLYPTVYAMKQLISDLYQVYGDQIVGFIDIHGHSAKKNVFLYGPEFQLWNCNYYKSRLFAKILSLKTRIFRYYSCLFRINKCKINTARAVFCEKYDFVNCFTLEISNSSYYYDQNTESFNESKWIQFGQILGESFKDFITHFQEIDALFNQIQDKKIKKEIKKKPNFQEEKQQFILQSICQTSKYSQLFEEMKNEEPNLSFSEGESDSERKSDDLDDNIVNNVVQRVNKQKKIKKSKKSLIKNDYRKQSVKSENNQTVTRNTVYLSKKQFLEDQPNNIVHQTENQNICRGSTYKKYQQNYKIKGNQVFTLNTKQSNEYNNAQTFRTQFMGGVQTKIELMSNDVRNKSPIKLKSLIYEAQLKGKSDLNCEINEENMGDVIFSPYIQKQLMNQKNSTQFKFTGDPYSPTKDLMFLNDLNSKIQNDSPFQTEQGINYKVNVIYHGINKHQKQTHNYKFNKMQKFQSTQNPSISLRNTLQTQKMGITEDNYGMIIKPKLFSSPQIDEQIDQTEQLKTSTNQYQNQSNSSKPYKQQVPSSFYQIKKHWANTRGTQQYLNLNN</sequence>
<evidence type="ECO:0000313" key="7">
    <source>
        <dbReference type="Proteomes" id="UP000692954"/>
    </source>
</evidence>
<dbReference type="GO" id="GO:0008270">
    <property type="term" value="F:zinc ion binding"/>
    <property type="evidence" value="ECO:0007669"/>
    <property type="project" value="InterPro"/>
</dbReference>
<dbReference type="GO" id="GO:0004181">
    <property type="term" value="F:metallocarboxypeptidase activity"/>
    <property type="evidence" value="ECO:0007669"/>
    <property type="project" value="InterPro"/>
</dbReference>
<evidence type="ECO:0000256" key="2">
    <source>
        <dbReference type="ARBA" id="ARBA00005988"/>
    </source>
</evidence>
<comment type="similarity">
    <text evidence="2 3">Belongs to the peptidase M14 family.</text>
</comment>
<feature type="region of interest" description="Disordered" evidence="4">
    <location>
        <begin position="879"/>
        <end position="898"/>
    </location>
</feature>
<comment type="cofactor">
    <cofactor evidence="1">
        <name>Zn(2+)</name>
        <dbReference type="ChEBI" id="CHEBI:29105"/>
    </cofactor>
</comment>
<proteinExistence type="inferred from homology"/>
<dbReference type="Proteomes" id="UP000692954">
    <property type="component" value="Unassembled WGS sequence"/>
</dbReference>
<comment type="caution">
    <text evidence="6">The sequence shown here is derived from an EMBL/GenBank/DDBJ whole genome shotgun (WGS) entry which is preliminary data.</text>
</comment>
<name>A0A8S1PSE5_9CILI</name>
<organism evidence="6 7">
    <name type="scientific">Paramecium sonneborni</name>
    <dbReference type="NCBI Taxonomy" id="65129"/>
    <lineage>
        <taxon>Eukaryota</taxon>
        <taxon>Sar</taxon>
        <taxon>Alveolata</taxon>
        <taxon>Ciliophora</taxon>
        <taxon>Intramacronucleata</taxon>
        <taxon>Oligohymenophorea</taxon>
        <taxon>Peniculida</taxon>
        <taxon>Parameciidae</taxon>
        <taxon>Paramecium</taxon>
    </lineage>
</organism>
<dbReference type="OrthoDB" id="10253041at2759"/>
<dbReference type="InterPro" id="IPR000834">
    <property type="entry name" value="Peptidase_M14"/>
</dbReference>
<gene>
    <name evidence="6" type="ORF">PSON_ATCC_30995.1.T0850205</name>
</gene>
<evidence type="ECO:0000259" key="5">
    <source>
        <dbReference type="PROSITE" id="PS52035"/>
    </source>
</evidence>
<evidence type="ECO:0000256" key="3">
    <source>
        <dbReference type="PROSITE-ProRule" id="PRU01379"/>
    </source>
</evidence>
<keyword evidence="7" id="KW-1185">Reference proteome</keyword>
<dbReference type="PROSITE" id="PS52035">
    <property type="entry name" value="PEPTIDASE_M14"/>
    <property type="match status" value="1"/>
</dbReference>
<accession>A0A8S1PSE5</accession>
<dbReference type="EMBL" id="CAJJDN010000085">
    <property type="protein sequence ID" value="CAD8105961.1"/>
    <property type="molecule type" value="Genomic_DNA"/>
</dbReference>
<dbReference type="PANTHER" id="PTHR12756">
    <property type="entry name" value="CYTOSOLIC CARBOXYPEPTIDASE"/>
    <property type="match status" value="1"/>
</dbReference>
<evidence type="ECO:0000256" key="1">
    <source>
        <dbReference type="ARBA" id="ARBA00001947"/>
    </source>
</evidence>
<protein>
    <recommendedName>
        <fullName evidence="5">Peptidase M14 domain-containing protein</fullName>
    </recommendedName>
</protein>
<dbReference type="GO" id="GO:0006508">
    <property type="term" value="P:proteolysis"/>
    <property type="evidence" value="ECO:0007669"/>
    <property type="project" value="InterPro"/>
</dbReference>
<feature type="active site" description="Proton donor/acceptor" evidence="3">
    <location>
        <position position="471"/>
    </location>
</feature>
<dbReference type="AlphaFoldDB" id="A0A8S1PSE5"/>
<dbReference type="Pfam" id="PF18027">
    <property type="entry name" value="Pepdidase_M14_N"/>
    <property type="match status" value="1"/>
</dbReference>
<dbReference type="InterPro" id="IPR050821">
    <property type="entry name" value="Cytosolic_carboxypeptidase"/>
</dbReference>
<feature type="domain" description="Peptidase M14" evidence="5">
    <location>
        <begin position="254"/>
        <end position="501"/>
    </location>
</feature>
<feature type="compositionally biased region" description="Low complexity" evidence="4">
    <location>
        <begin position="883"/>
        <end position="892"/>
    </location>
</feature>